<evidence type="ECO:0000259" key="3">
    <source>
        <dbReference type="Pfam" id="PF01361"/>
    </source>
</evidence>
<dbReference type="Gene3D" id="3.30.429.10">
    <property type="entry name" value="Macrophage Migration Inhibitory Factor"/>
    <property type="match status" value="2"/>
</dbReference>
<dbReference type="PANTHER" id="PTHR35530">
    <property type="entry name" value="TAUTOMERASE-RELATED"/>
    <property type="match status" value="1"/>
</dbReference>
<dbReference type="OrthoDB" id="9803586at2"/>
<keyword evidence="2" id="KW-0413">Isomerase</keyword>
<dbReference type="Pfam" id="PF01361">
    <property type="entry name" value="Tautomerase"/>
    <property type="match status" value="1"/>
</dbReference>
<comment type="similarity">
    <text evidence="1">Belongs to the 4-oxalocrotonate tautomerase family.</text>
</comment>
<organism evidence="4 5">
    <name type="scientific">Aureimonas ureilytica</name>
    <dbReference type="NCBI Taxonomy" id="401562"/>
    <lineage>
        <taxon>Bacteria</taxon>
        <taxon>Pseudomonadati</taxon>
        <taxon>Pseudomonadota</taxon>
        <taxon>Alphaproteobacteria</taxon>
        <taxon>Hyphomicrobiales</taxon>
        <taxon>Aurantimonadaceae</taxon>
        <taxon>Aureimonas</taxon>
    </lineage>
</organism>
<accession>A0A175R4T1</accession>
<evidence type="ECO:0000313" key="4">
    <source>
        <dbReference type="EMBL" id="KTQ86473.1"/>
    </source>
</evidence>
<dbReference type="GO" id="GO:0016853">
    <property type="term" value="F:isomerase activity"/>
    <property type="evidence" value="ECO:0007669"/>
    <property type="project" value="UniProtKB-KW"/>
</dbReference>
<feature type="domain" description="4-oxalocrotonate tautomerase-like" evidence="3">
    <location>
        <begin position="64"/>
        <end position="120"/>
    </location>
</feature>
<comment type="caution">
    <text evidence="4">The sequence shown here is derived from an EMBL/GenBank/DDBJ whole genome shotgun (WGS) entry which is preliminary data.</text>
</comment>
<evidence type="ECO:0000256" key="1">
    <source>
        <dbReference type="ARBA" id="ARBA00006723"/>
    </source>
</evidence>
<dbReference type="InterPro" id="IPR014347">
    <property type="entry name" value="Tautomerase/MIF_sf"/>
</dbReference>
<name>A0A175R4T1_9HYPH</name>
<dbReference type="SUPFAM" id="SSF55331">
    <property type="entry name" value="Tautomerase/MIF"/>
    <property type="match status" value="1"/>
</dbReference>
<dbReference type="AlphaFoldDB" id="A0A175R4T1"/>
<gene>
    <name evidence="4" type="ORF">NS226_18010</name>
</gene>
<dbReference type="Proteomes" id="UP000078272">
    <property type="component" value="Unassembled WGS sequence"/>
</dbReference>
<evidence type="ECO:0000313" key="5">
    <source>
        <dbReference type="Proteomes" id="UP000078272"/>
    </source>
</evidence>
<proteinExistence type="inferred from homology"/>
<dbReference type="InterPro" id="IPR004370">
    <property type="entry name" value="4-OT-like_dom"/>
</dbReference>
<dbReference type="PANTHER" id="PTHR35530:SF1">
    <property type="entry name" value="2-HYDROXYMUCONATE TAUTOMERASE"/>
    <property type="match status" value="1"/>
</dbReference>
<protein>
    <submittedName>
        <fullName evidence="4">4-oxalocrotonate tautomerase</fullName>
    </submittedName>
</protein>
<dbReference type="EMBL" id="LDPZ01000049">
    <property type="protein sequence ID" value="KTQ86473.1"/>
    <property type="molecule type" value="Genomic_DNA"/>
</dbReference>
<evidence type="ECO:0000256" key="2">
    <source>
        <dbReference type="ARBA" id="ARBA00023235"/>
    </source>
</evidence>
<sequence>MPFVHIRIAGAKPGPEQVEVLQKGATELMASVMHKKAELTAVLVETHDTTRWSIGGQLVSCAAHLDVKVTAGTNSADEKAEFVRQAHDLLRSAFGASLPLATYVVVNEVTADAWGYGGLTQEARRTAAA</sequence>
<reference evidence="4 5" key="1">
    <citation type="journal article" date="2016" name="Front. Microbiol.">
        <title>Genomic Resource of Rice Seed Associated Bacteria.</title>
        <authorList>
            <person name="Midha S."/>
            <person name="Bansal K."/>
            <person name="Sharma S."/>
            <person name="Kumar N."/>
            <person name="Patil P.P."/>
            <person name="Chaudhry V."/>
            <person name="Patil P.B."/>
        </authorList>
    </citation>
    <scope>NUCLEOTIDE SEQUENCE [LARGE SCALE GENOMIC DNA]</scope>
    <source>
        <strain evidence="4 5">NS226</strain>
    </source>
</reference>
<dbReference type="PATRIC" id="fig|401562.3.peg.3543"/>